<evidence type="ECO:0000313" key="3">
    <source>
        <dbReference type="Proteomes" id="UP000273811"/>
    </source>
</evidence>
<sequence length="76" mass="8676">MGNSNGVTIPTEALEHMGVKRGDDVSLYLEKDGRIYLKKNEHLDFEGLEGIDKKFLDGMKQLFNDYDNTLRNLADK</sequence>
<dbReference type="RefSeq" id="WP_120071001.1">
    <property type="nucleotide sequence ID" value="NZ_CP126113.1"/>
</dbReference>
<accession>A0A443IYF8</accession>
<organism evidence="2 3">
    <name type="scientific">Siminovitchia fortis</name>
    <dbReference type="NCBI Taxonomy" id="254758"/>
    <lineage>
        <taxon>Bacteria</taxon>
        <taxon>Bacillati</taxon>
        <taxon>Bacillota</taxon>
        <taxon>Bacilli</taxon>
        <taxon>Bacillales</taxon>
        <taxon>Bacillaceae</taxon>
        <taxon>Siminovitchia</taxon>
    </lineage>
</organism>
<gene>
    <name evidence="2" type="ORF">D4N35_005055</name>
</gene>
<dbReference type="Gene3D" id="2.10.260.10">
    <property type="match status" value="1"/>
</dbReference>
<reference evidence="2" key="1">
    <citation type="submission" date="2018-12" db="EMBL/GenBank/DDBJ databases">
        <authorList>
            <person name="Sun L."/>
            <person name="Chen Z."/>
        </authorList>
    </citation>
    <scope>NUCLEOTIDE SEQUENCE [LARGE SCALE GENOMIC DNA]</scope>
    <source>
        <strain evidence="2">DSM 16012</strain>
    </source>
</reference>
<dbReference type="EMBL" id="QYTU02000007">
    <property type="protein sequence ID" value="RWR13144.1"/>
    <property type="molecule type" value="Genomic_DNA"/>
</dbReference>
<evidence type="ECO:0000313" key="2">
    <source>
        <dbReference type="EMBL" id="RWR13144.1"/>
    </source>
</evidence>
<evidence type="ECO:0000259" key="1">
    <source>
        <dbReference type="Pfam" id="PF04014"/>
    </source>
</evidence>
<dbReference type="GO" id="GO:0003677">
    <property type="term" value="F:DNA binding"/>
    <property type="evidence" value="ECO:0007669"/>
    <property type="project" value="UniProtKB-KW"/>
</dbReference>
<dbReference type="Proteomes" id="UP000273811">
    <property type="component" value="Unassembled WGS sequence"/>
</dbReference>
<protein>
    <submittedName>
        <fullName evidence="2">AbrB/MazE/SpoVT family DNA-binding domain-containing protein</fullName>
    </submittedName>
</protein>
<keyword evidence="2" id="KW-0238">DNA-binding</keyword>
<keyword evidence="3" id="KW-1185">Reference proteome</keyword>
<feature type="domain" description="SpoVT-AbrB" evidence="1">
    <location>
        <begin position="2"/>
        <end position="39"/>
    </location>
</feature>
<dbReference type="OrthoDB" id="582905at2"/>
<dbReference type="InterPro" id="IPR007159">
    <property type="entry name" value="SpoVT-AbrB_dom"/>
</dbReference>
<dbReference type="AlphaFoldDB" id="A0A443IYF8"/>
<proteinExistence type="predicted"/>
<name>A0A443IYF8_9BACI</name>
<dbReference type="Pfam" id="PF04014">
    <property type="entry name" value="MazE_antitoxin"/>
    <property type="match status" value="1"/>
</dbReference>
<dbReference type="SUPFAM" id="SSF89447">
    <property type="entry name" value="AbrB/MazE/MraZ-like"/>
    <property type="match status" value="1"/>
</dbReference>
<dbReference type="InterPro" id="IPR037914">
    <property type="entry name" value="SpoVT-AbrB_sf"/>
</dbReference>
<comment type="caution">
    <text evidence="2">The sequence shown here is derived from an EMBL/GenBank/DDBJ whole genome shotgun (WGS) entry which is preliminary data.</text>
</comment>